<dbReference type="OrthoDB" id="4062134at2759"/>
<evidence type="ECO:0000313" key="1">
    <source>
        <dbReference type="EMBL" id="CAI4055302.1"/>
    </source>
</evidence>
<name>A0AA35JAW9_SACK1</name>
<proteinExistence type="predicted"/>
<reference evidence="1" key="1">
    <citation type="submission" date="2022-10" db="EMBL/GenBank/DDBJ databases">
        <authorList>
            <person name="Byrne P K."/>
        </authorList>
    </citation>
    <scope>NUCLEOTIDE SEQUENCE</scope>
    <source>
        <strain evidence="1">IFO1802</strain>
    </source>
</reference>
<dbReference type="EMBL" id="OX365897">
    <property type="protein sequence ID" value="CAI4055302.1"/>
    <property type="molecule type" value="Genomic_DNA"/>
</dbReference>
<sequence length="653" mass="75441">METVLQPKPRPFESLKRKRFREWLRPSTARGSLLQPDTLNLREFSQPCSTNTFSDLNSTHCPLVSTPVQYICQDGKRFFSRGETKFETLFRNRKFYEFKDNLKRGFKKIRHRRNEHETENRCPTVEKKQKLELEKLDKTEDDTPCFNKFHTKPKDLETQFDHSNESQNFNKTYLDNELCWNVSERLISFNNLKYEDLKHFEENLQSLAPATFTPIESNESLDGSDSTRGTKRSIRNDSYDTTSEKRLCLKQYLNEPRSDESMESTPSIYITKEDPQRIDVLNSTESFLIEKVDFPSNSRIDQGIPDGESDHQSVQMDGKSIYSVDSGSKKTTDFTDFDINAASATEKPIEVSSALKENSPDKGIDVASSSYSDDVEQTFEAIESEELSDLSETSSSGSSKVYTIPTFREVSKLLNISQILSKVCKDDLTQDKLTNLIKKHQNKKRRMNFRNKRFYDAFNPYVNDQEESELSDIENTLPTDIDLDIREKSTSSVRFDENSRLLIYKKSKKLNKDESQSSYATGEKRSILKAKRNMQQNEESQRASKCDTVGVAQFLHYFQYTEYKRQRNEAENYRLRGEQLSKYYSEEYSLDISNAEGDDSINDKSGIISSMRATERNIGRQLKGVGSQEAQIISLDEDVFGPTEKKNLTVITS</sequence>
<dbReference type="Proteomes" id="UP001162087">
    <property type="component" value="Chromosome 2"/>
</dbReference>
<gene>
    <name evidence="1" type="primary">SKDI02G1480</name>
    <name evidence="1" type="ORF">SKDI_02G1480</name>
</gene>
<evidence type="ECO:0000313" key="2">
    <source>
        <dbReference type="Proteomes" id="UP001162087"/>
    </source>
</evidence>
<accession>A0AA35JAW9</accession>
<keyword evidence="2" id="KW-1185">Reference proteome</keyword>
<protein>
    <submittedName>
        <fullName evidence="1">Uncharacterized protein</fullName>
    </submittedName>
</protein>
<organism evidence="1 2">
    <name type="scientific">Saccharomyces kudriavzevii (strain ATCC MYA-4449 / AS 2.2408 / CBS 8840 / NBRC 1802 / NCYC 2889)</name>
    <name type="common">Yeast</name>
    <dbReference type="NCBI Taxonomy" id="226230"/>
    <lineage>
        <taxon>Eukaryota</taxon>
        <taxon>Fungi</taxon>
        <taxon>Dikarya</taxon>
        <taxon>Ascomycota</taxon>
        <taxon>Saccharomycotina</taxon>
        <taxon>Saccharomycetes</taxon>
        <taxon>Saccharomycetales</taxon>
        <taxon>Saccharomycetaceae</taxon>
        <taxon>Saccharomyces</taxon>
    </lineage>
</organism>